<organism evidence="1 2">
    <name type="scientific">Lipomyces orientalis</name>
    <dbReference type="NCBI Taxonomy" id="1233043"/>
    <lineage>
        <taxon>Eukaryota</taxon>
        <taxon>Fungi</taxon>
        <taxon>Dikarya</taxon>
        <taxon>Ascomycota</taxon>
        <taxon>Saccharomycotina</taxon>
        <taxon>Lipomycetes</taxon>
        <taxon>Lipomycetales</taxon>
        <taxon>Lipomycetaceae</taxon>
        <taxon>Lipomyces</taxon>
    </lineage>
</organism>
<accession>A0ACC3TS32</accession>
<evidence type="ECO:0000313" key="1">
    <source>
        <dbReference type="EMBL" id="KAK9323726.1"/>
    </source>
</evidence>
<dbReference type="EMBL" id="MU970058">
    <property type="protein sequence ID" value="KAK9323726.1"/>
    <property type="molecule type" value="Genomic_DNA"/>
</dbReference>
<proteinExistence type="predicted"/>
<dbReference type="Proteomes" id="UP001489719">
    <property type="component" value="Unassembled WGS sequence"/>
</dbReference>
<sequence>MLIRNIKTKLSKSSSKIWSCPTKKMKRVQKQPQQSSSKVKAKDAEAKGAKLTNAAQRKCRETKILLRSNMVSLRNKKTKKWNRKKKRNRKRRRSRCQTVLCGLSLYDASALRRHLRVYEQSNELNAIGIGCSYP</sequence>
<keyword evidence="2" id="KW-1185">Reference proteome</keyword>
<protein>
    <submittedName>
        <fullName evidence="1">Uncharacterized protein</fullName>
    </submittedName>
</protein>
<comment type="caution">
    <text evidence="1">The sequence shown here is derived from an EMBL/GenBank/DDBJ whole genome shotgun (WGS) entry which is preliminary data.</text>
</comment>
<evidence type="ECO:0000313" key="2">
    <source>
        <dbReference type="Proteomes" id="UP001489719"/>
    </source>
</evidence>
<gene>
    <name evidence="1" type="ORF">V1517DRAFT_306861</name>
</gene>
<name>A0ACC3TS32_9ASCO</name>
<reference evidence="2" key="1">
    <citation type="journal article" date="2024" name="Front. Bioeng. Biotechnol.">
        <title>Genome-scale model development and genomic sequencing of the oleaginous clade Lipomyces.</title>
        <authorList>
            <person name="Czajka J.J."/>
            <person name="Han Y."/>
            <person name="Kim J."/>
            <person name="Mondo S.J."/>
            <person name="Hofstad B.A."/>
            <person name="Robles A."/>
            <person name="Haridas S."/>
            <person name="Riley R."/>
            <person name="LaButti K."/>
            <person name="Pangilinan J."/>
            <person name="Andreopoulos W."/>
            <person name="Lipzen A."/>
            <person name="Yan J."/>
            <person name="Wang M."/>
            <person name="Ng V."/>
            <person name="Grigoriev I.V."/>
            <person name="Spatafora J.W."/>
            <person name="Magnuson J.K."/>
            <person name="Baker S.E."/>
            <person name="Pomraning K.R."/>
        </authorList>
    </citation>
    <scope>NUCLEOTIDE SEQUENCE [LARGE SCALE GENOMIC DNA]</scope>
    <source>
        <strain evidence="2">CBS 10300</strain>
    </source>
</reference>